<accession>A0A7R9AJH7</accession>
<dbReference type="AlphaFoldDB" id="A0A7R9AJH7"/>
<dbReference type="Proteomes" id="UP000677054">
    <property type="component" value="Unassembled WGS sequence"/>
</dbReference>
<evidence type="ECO:0000313" key="3">
    <source>
        <dbReference type="Proteomes" id="UP000677054"/>
    </source>
</evidence>
<proteinExistence type="predicted"/>
<sequence length="20" mass="2113">MLSGITTSGTRIRRPALGPK</sequence>
<name>A0A7R9AJH7_9CRUS</name>
<evidence type="ECO:0000256" key="1">
    <source>
        <dbReference type="SAM" id="MobiDB-lite"/>
    </source>
</evidence>
<gene>
    <name evidence="2" type="ORF">DSTB1V02_LOCUS15222</name>
</gene>
<evidence type="ECO:0000313" key="2">
    <source>
        <dbReference type="EMBL" id="CAD7255477.1"/>
    </source>
</evidence>
<feature type="region of interest" description="Disordered" evidence="1">
    <location>
        <begin position="1"/>
        <end position="20"/>
    </location>
</feature>
<dbReference type="EMBL" id="CAJPEV010028598">
    <property type="protein sequence ID" value="CAG0908953.1"/>
    <property type="molecule type" value="Genomic_DNA"/>
</dbReference>
<organism evidence="2">
    <name type="scientific">Darwinula stevensoni</name>
    <dbReference type="NCBI Taxonomy" id="69355"/>
    <lineage>
        <taxon>Eukaryota</taxon>
        <taxon>Metazoa</taxon>
        <taxon>Ecdysozoa</taxon>
        <taxon>Arthropoda</taxon>
        <taxon>Crustacea</taxon>
        <taxon>Oligostraca</taxon>
        <taxon>Ostracoda</taxon>
        <taxon>Podocopa</taxon>
        <taxon>Podocopida</taxon>
        <taxon>Darwinulocopina</taxon>
        <taxon>Darwinuloidea</taxon>
        <taxon>Darwinulidae</taxon>
        <taxon>Darwinula</taxon>
    </lineage>
</organism>
<keyword evidence="3" id="KW-1185">Reference proteome</keyword>
<reference evidence="2" key="1">
    <citation type="submission" date="2020-11" db="EMBL/GenBank/DDBJ databases">
        <authorList>
            <person name="Tran Van P."/>
        </authorList>
    </citation>
    <scope>NUCLEOTIDE SEQUENCE</scope>
</reference>
<dbReference type="EMBL" id="LR928116">
    <property type="protein sequence ID" value="CAD7255477.1"/>
    <property type="molecule type" value="Genomic_DNA"/>
</dbReference>
<feature type="compositionally biased region" description="Polar residues" evidence="1">
    <location>
        <begin position="1"/>
        <end position="10"/>
    </location>
</feature>
<protein>
    <submittedName>
        <fullName evidence="2">Uncharacterized protein</fullName>
    </submittedName>
</protein>